<name>A8MC05_CALMQ</name>
<dbReference type="OrthoDB" id="98233at2157"/>
<organism evidence="8 9">
    <name type="scientific">Caldivirga maquilingensis (strain ATCC 700844 / DSM 13496 / JCM 10307 / IC-167)</name>
    <dbReference type="NCBI Taxonomy" id="397948"/>
    <lineage>
        <taxon>Archaea</taxon>
        <taxon>Thermoproteota</taxon>
        <taxon>Thermoprotei</taxon>
        <taxon>Thermoproteales</taxon>
        <taxon>Thermoproteaceae</taxon>
        <taxon>Caldivirga</taxon>
    </lineage>
</organism>
<dbReference type="PIRSF" id="PIRSF004919">
    <property type="entry name" value="TldD"/>
    <property type="match status" value="1"/>
</dbReference>
<dbReference type="AlphaFoldDB" id="A8MC05"/>
<dbReference type="PANTHER" id="PTHR30624:SF11">
    <property type="entry name" value="ZINC-DEPENDENT PROTEASE, TLDD_PMBA FAMILY"/>
    <property type="match status" value="1"/>
</dbReference>
<keyword evidence="2" id="KW-0645">Protease</keyword>
<dbReference type="eggNOG" id="arCOG00321">
    <property type="taxonomic scope" value="Archaea"/>
</dbReference>
<dbReference type="InterPro" id="IPR045569">
    <property type="entry name" value="Metalloprtase-TldD/E_C"/>
</dbReference>
<keyword evidence="9" id="KW-1185">Reference proteome</keyword>
<evidence type="ECO:0000259" key="7">
    <source>
        <dbReference type="Pfam" id="PF19290"/>
    </source>
</evidence>
<dbReference type="InterPro" id="IPR045570">
    <property type="entry name" value="Metalloprtase-TldD/E_cen_dom"/>
</dbReference>
<dbReference type="PANTHER" id="PTHR30624">
    <property type="entry name" value="UNCHARACTERIZED PROTEIN TLDD AND PMBA"/>
    <property type="match status" value="1"/>
</dbReference>
<sequence length="475" mass="52870">MEDELRRLLDKALSLGASYAEVRYQVDSERSIRVRNGVLEMSSTDSTEGYSVRVLYKGAWGFSSGPSPSIELAETAFKMARAASLLKPKGASLAPGELASLRYDVVEKVKLNDVQIEDAVKYMMDLDKAINVDKRLTVRILNLNMMETRKTIINSEGALVESRVPRLELFMIIIAHDPGRGLSQQRSEQYGGSGGWELTKTLRIEEDAKGNAETLVKIIDEAKPIKSEEKLDVVFSPELAGIFVHESIGHPSELDRIMGREGAEAGESYMKPSDLGNLRIGSEHVTIIDDPTIPNSYGYYLVDEEGVKARPRILVNKGVVNEFLMNREYAAYIGARSNAAARASEFNREPIPRMANTYLAPGDWKPEELIRETRNGLYFVSYQEWNIDDRRWFGRYGGLEAYRITNGELGELVLMPYVELTTKALWSSVDAVANDLSFNAGTCGKGNPSQGVPVWFGGVTFRAKNILVKPPVLNQ</sequence>
<dbReference type="GO" id="GO:0005829">
    <property type="term" value="C:cytosol"/>
    <property type="evidence" value="ECO:0007669"/>
    <property type="project" value="TreeGrafter"/>
</dbReference>
<comment type="similarity">
    <text evidence="1">Belongs to the peptidase U62 family.</text>
</comment>
<dbReference type="Pfam" id="PF19290">
    <property type="entry name" value="PmbA_TldD_2nd"/>
    <property type="match status" value="1"/>
</dbReference>
<evidence type="ECO:0000256" key="3">
    <source>
        <dbReference type="ARBA" id="ARBA00022801"/>
    </source>
</evidence>
<dbReference type="Gene3D" id="3.30.2290.10">
    <property type="entry name" value="PmbA/TldD superfamily"/>
    <property type="match status" value="1"/>
</dbReference>
<dbReference type="InterPro" id="IPR025502">
    <property type="entry name" value="TldD"/>
</dbReference>
<dbReference type="Pfam" id="PF01523">
    <property type="entry name" value="PmbA_TldD_1st"/>
    <property type="match status" value="1"/>
</dbReference>
<feature type="domain" description="Metalloprotease TldD/E central" evidence="7">
    <location>
        <begin position="111"/>
        <end position="208"/>
    </location>
</feature>
<dbReference type="GO" id="GO:0008237">
    <property type="term" value="F:metallopeptidase activity"/>
    <property type="evidence" value="ECO:0007669"/>
    <property type="project" value="UniProtKB-KW"/>
</dbReference>
<feature type="domain" description="Metalloprotease TldD/E C-terminal" evidence="6">
    <location>
        <begin position="229"/>
        <end position="444"/>
    </location>
</feature>
<evidence type="ECO:0000256" key="2">
    <source>
        <dbReference type="ARBA" id="ARBA00022670"/>
    </source>
</evidence>
<keyword evidence="4" id="KW-0482">Metalloprotease</keyword>
<protein>
    <submittedName>
        <fullName evidence="8">Peptidase U62 modulator of DNA gyrase</fullName>
    </submittedName>
</protein>
<dbReference type="Proteomes" id="UP000001137">
    <property type="component" value="Chromosome"/>
</dbReference>
<keyword evidence="3" id="KW-0378">Hydrolase</keyword>
<dbReference type="STRING" id="397948.Cmaq_1973"/>
<dbReference type="InterPro" id="IPR051463">
    <property type="entry name" value="Peptidase_U62_metallo"/>
</dbReference>
<evidence type="ECO:0000259" key="6">
    <source>
        <dbReference type="Pfam" id="PF19289"/>
    </source>
</evidence>
<proteinExistence type="inferred from homology"/>
<dbReference type="SUPFAM" id="SSF111283">
    <property type="entry name" value="Putative modulator of DNA gyrase, PmbA/TldD"/>
    <property type="match status" value="1"/>
</dbReference>
<evidence type="ECO:0000313" key="8">
    <source>
        <dbReference type="EMBL" id="ABW02789.1"/>
    </source>
</evidence>
<dbReference type="InterPro" id="IPR035068">
    <property type="entry name" value="TldD/PmbA_N"/>
</dbReference>
<reference evidence="8 9" key="1">
    <citation type="submission" date="2007-10" db="EMBL/GenBank/DDBJ databases">
        <title>Complete sequence of Caldivirga maquilingensis IC-167.</title>
        <authorList>
            <consortium name="US DOE Joint Genome Institute"/>
            <person name="Copeland A."/>
            <person name="Lucas S."/>
            <person name="Lapidus A."/>
            <person name="Barry K."/>
            <person name="Glavina del Rio T."/>
            <person name="Dalin E."/>
            <person name="Tice H."/>
            <person name="Pitluck S."/>
            <person name="Saunders E."/>
            <person name="Brettin T."/>
            <person name="Bruce D."/>
            <person name="Detter J.C."/>
            <person name="Han C."/>
            <person name="Schmutz J."/>
            <person name="Larimer F."/>
            <person name="Land M."/>
            <person name="Hauser L."/>
            <person name="Kyrpides N."/>
            <person name="Ivanova N."/>
            <person name="Biddle J.F."/>
            <person name="Zhang Z."/>
            <person name="Fitz-Gibbon S.T."/>
            <person name="Lowe T.M."/>
            <person name="Saltikov C."/>
            <person name="House C.H."/>
            <person name="Richardson P."/>
        </authorList>
    </citation>
    <scope>NUCLEOTIDE SEQUENCE [LARGE SCALE GENOMIC DNA]</scope>
    <source>
        <strain evidence="9">ATCC 700844 / DSM 13496 / JCM 10307 / IC-167</strain>
    </source>
</reference>
<dbReference type="GO" id="GO:0006508">
    <property type="term" value="P:proteolysis"/>
    <property type="evidence" value="ECO:0007669"/>
    <property type="project" value="UniProtKB-KW"/>
</dbReference>
<dbReference type="HOGENOM" id="CLU_026425_1_2_2"/>
<evidence type="ECO:0000256" key="1">
    <source>
        <dbReference type="ARBA" id="ARBA00005836"/>
    </source>
</evidence>
<accession>A8MC05</accession>
<dbReference type="RefSeq" id="WP_012187008.1">
    <property type="nucleotide sequence ID" value="NC_009954.1"/>
</dbReference>
<dbReference type="KEGG" id="cma:Cmaq_1973"/>
<evidence type="ECO:0000256" key="4">
    <source>
        <dbReference type="ARBA" id="ARBA00023049"/>
    </source>
</evidence>
<dbReference type="GeneID" id="5708569"/>
<evidence type="ECO:0000313" key="9">
    <source>
        <dbReference type="Proteomes" id="UP000001137"/>
    </source>
</evidence>
<feature type="domain" description="Metalloprotease TldD/E N-terminal" evidence="5">
    <location>
        <begin position="20"/>
        <end position="80"/>
    </location>
</feature>
<dbReference type="InterPro" id="IPR036059">
    <property type="entry name" value="TldD/PmbA_sf"/>
</dbReference>
<evidence type="ECO:0000259" key="5">
    <source>
        <dbReference type="Pfam" id="PF01523"/>
    </source>
</evidence>
<gene>
    <name evidence="8" type="ordered locus">Cmaq_1973</name>
</gene>
<dbReference type="InterPro" id="IPR002510">
    <property type="entry name" value="Metalloprtase-TldD/E_N"/>
</dbReference>
<dbReference type="Pfam" id="PF19289">
    <property type="entry name" value="PmbA_TldD_3rd"/>
    <property type="match status" value="1"/>
</dbReference>
<dbReference type="EMBL" id="CP000852">
    <property type="protein sequence ID" value="ABW02789.1"/>
    <property type="molecule type" value="Genomic_DNA"/>
</dbReference>